<proteinExistence type="predicted"/>
<reference evidence="2" key="1">
    <citation type="journal article" date="2019" name="bioRxiv">
        <title>Genomics, evolutionary history and diagnostics of the Alternaria alternata species group including apple and Asian pear pathotypes.</title>
        <authorList>
            <person name="Armitage A.D."/>
            <person name="Cockerton H.M."/>
            <person name="Sreenivasaprasad S."/>
            <person name="Woodhall J.W."/>
            <person name="Lane C.R."/>
            <person name="Harrison R.J."/>
            <person name="Clarkson J.P."/>
        </authorList>
    </citation>
    <scope>NUCLEOTIDE SEQUENCE [LARGE SCALE GENOMIC DNA]</scope>
    <source>
        <strain evidence="2">RGR 97.0016</strain>
    </source>
</reference>
<dbReference type="OrthoDB" id="539213at2759"/>
<comment type="caution">
    <text evidence="1">The sequence shown here is derived from an EMBL/GenBank/DDBJ whole genome shotgun (WGS) entry which is preliminary data.</text>
</comment>
<organism evidence="1 2">
    <name type="scientific">Alternaria arborescens</name>
    <dbReference type="NCBI Taxonomy" id="156630"/>
    <lineage>
        <taxon>Eukaryota</taxon>
        <taxon>Fungi</taxon>
        <taxon>Dikarya</taxon>
        <taxon>Ascomycota</taxon>
        <taxon>Pezizomycotina</taxon>
        <taxon>Dothideomycetes</taxon>
        <taxon>Pleosporomycetidae</taxon>
        <taxon>Pleosporales</taxon>
        <taxon>Pleosporineae</taxon>
        <taxon>Pleosporaceae</taxon>
        <taxon>Alternaria</taxon>
        <taxon>Alternaria sect. Alternaria</taxon>
    </lineage>
</organism>
<keyword evidence="2" id="KW-1185">Reference proteome</keyword>
<accession>A0A4V1WXW8</accession>
<gene>
    <name evidence="1" type="ORF">AA0113_g11846</name>
</gene>
<dbReference type="EMBL" id="PEJP01000078">
    <property type="protein sequence ID" value="RYO31392.1"/>
    <property type="molecule type" value="Genomic_DNA"/>
</dbReference>
<protein>
    <submittedName>
        <fullName evidence="1">Uncharacterized protein</fullName>
    </submittedName>
</protein>
<dbReference type="AlphaFoldDB" id="A0A4V1WXW8"/>
<evidence type="ECO:0000313" key="1">
    <source>
        <dbReference type="EMBL" id="RYO31392.1"/>
    </source>
</evidence>
<name>A0A4V1WXW8_9PLEO</name>
<evidence type="ECO:0000313" key="2">
    <source>
        <dbReference type="Proteomes" id="UP000293823"/>
    </source>
</evidence>
<dbReference type="Proteomes" id="UP000293823">
    <property type="component" value="Unassembled WGS sequence"/>
</dbReference>
<sequence length="246" mass="27551">MHGTATTSSTFFVLLERNVRRQFLQALPSIYSAWCTALLDCIEQVKTYMREELDLFLCELGMAQGAFIRALTRANNLSHNNSSGKLPRTACTHCRDDYNPFACGLVEPARIAVTECVKSGHNANCDCDKVQKAPIISDELSEYTGMIQTDSDNDNNDTHEDDEFFDAQPHVFHDEDLQIAPTSSMFTDIATLLYSAQGKMWLGEHSVGERLCSTCLLLKEKYIGKDGLSADFPPMPMSFDGLRVKW</sequence>